<organism evidence="1 2">
    <name type="scientific">Peronosclerospora sorghi</name>
    <dbReference type="NCBI Taxonomy" id="230839"/>
    <lineage>
        <taxon>Eukaryota</taxon>
        <taxon>Sar</taxon>
        <taxon>Stramenopiles</taxon>
        <taxon>Oomycota</taxon>
        <taxon>Peronosporomycetes</taxon>
        <taxon>Peronosporales</taxon>
        <taxon>Peronosporaceae</taxon>
        <taxon>Peronosclerospora</taxon>
    </lineage>
</organism>
<evidence type="ECO:0000313" key="2">
    <source>
        <dbReference type="Proteomes" id="UP001163321"/>
    </source>
</evidence>
<dbReference type="EMBL" id="CM047592">
    <property type="protein sequence ID" value="KAI9917560.1"/>
    <property type="molecule type" value="Genomic_DNA"/>
</dbReference>
<name>A0ACC0WFD9_9STRA</name>
<comment type="caution">
    <text evidence="1">The sequence shown here is derived from an EMBL/GenBank/DDBJ whole genome shotgun (WGS) entry which is preliminary data.</text>
</comment>
<reference evidence="1 2" key="1">
    <citation type="journal article" date="2022" name="bioRxiv">
        <title>The genome of the oomycete Peronosclerospora sorghi, a cosmopolitan pathogen of maize and sorghum, is inflated with dispersed pseudogenes.</title>
        <authorList>
            <person name="Fletcher K."/>
            <person name="Martin F."/>
            <person name="Isakeit T."/>
            <person name="Cavanaugh K."/>
            <person name="Magill C."/>
            <person name="Michelmore R."/>
        </authorList>
    </citation>
    <scope>NUCLEOTIDE SEQUENCE [LARGE SCALE GENOMIC DNA]</scope>
    <source>
        <strain evidence="1">P6</strain>
    </source>
</reference>
<evidence type="ECO:0000313" key="1">
    <source>
        <dbReference type="EMBL" id="KAI9917560.1"/>
    </source>
</evidence>
<accession>A0ACC0WFD9</accession>
<gene>
    <name evidence="1" type="ORF">PsorP6_012674</name>
</gene>
<keyword evidence="2" id="KW-1185">Reference proteome</keyword>
<protein>
    <submittedName>
        <fullName evidence="1">Uncharacterized protein</fullName>
    </submittedName>
</protein>
<sequence>MATCSRCLIIRNSSSGSSSTNSQKYAEKIPEDETDDTLVKTSFDSPFSRVKLQRYGEQMLVEEFRESPSPT</sequence>
<proteinExistence type="predicted"/>
<dbReference type="Proteomes" id="UP001163321">
    <property type="component" value="Chromosome 13"/>
</dbReference>